<dbReference type="PROSITE" id="PS50885">
    <property type="entry name" value="HAMP"/>
    <property type="match status" value="1"/>
</dbReference>
<dbReference type="SMART" id="SM00388">
    <property type="entry name" value="HisKA"/>
    <property type="match status" value="1"/>
</dbReference>
<dbReference type="SUPFAM" id="SSF47384">
    <property type="entry name" value="Homodimeric domain of signal transducing histidine kinase"/>
    <property type="match status" value="1"/>
</dbReference>
<dbReference type="InterPro" id="IPR004358">
    <property type="entry name" value="Sig_transdc_His_kin-like_C"/>
</dbReference>
<evidence type="ECO:0000256" key="6">
    <source>
        <dbReference type="ARBA" id="ARBA00022553"/>
    </source>
</evidence>
<dbReference type="SMART" id="SM00387">
    <property type="entry name" value="HATPase_c"/>
    <property type="match status" value="1"/>
</dbReference>
<gene>
    <name evidence="18" type="ORF">H8B19_06440</name>
</gene>
<evidence type="ECO:0000256" key="5">
    <source>
        <dbReference type="ARBA" id="ARBA00022519"/>
    </source>
</evidence>
<keyword evidence="7" id="KW-0808">Transferase</keyword>
<evidence type="ECO:0000256" key="11">
    <source>
        <dbReference type="ARBA" id="ARBA00022840"/>
    </source>
</evidence>
<keyword evidence="10" id="KW-0418">Kinase</keyword>
<evidence type="ECO:0000256" key="7">
    <source>
        <dbReference type="ARBA" id="ARBA00022679"/>
    </source>
</evidence>
<comment type="subcellular location">
    <subcellularLocation>
        <location evidence="2">Cell inner membrane</location>
        <topology evidence="2">Multi-pass membrane protein</topology>
    </subcellularLocation>
</comment>
<keyword evidence="9" id="KW-0547">Nucleotide-binding</keyword>
<dbReference type="EC" id="2.7.13.3" evidence="3"/>
<dbReference type="Pfam" id="PF02518">
    <property type="entry name" value="HATPase_c"/>
    <property type="match status" value="1"/>
</dbReference>
<evidence type="ECO:0000256" key="13">
    <source>
        <dbReference type="ARBA" id="ARBA00023012"/>
    </source>
</evidence>
<evidence type="ECO:0000256" key="12">
    <source>
        <dbReference type="ARBA" id="ARBA00022989"/>
    </source>
</evidence>
<evidence type="ECO:0000256" key="3">
    <source>
        <dbReference type="ARBA" id="ARBA00012438"/>
    </source>
</evidence>
<keyword evidence="13" id="KW-0902">Two-component regulatory system</keyword>
<keyword evidence="11" id="KW-0067">ATP-binding</keyword>
<dbReference type="InterPro" id="IPR050980">
    <property type="entry name" value="2C_sensor_his_kinase"/>
</dbReference>
<dbReference type="Gene3D" id="3.30.565.10">
    <property type="entry name" value="Histidine kinase-like ATPase, C-terminal domain"/>
    <property type="match status" value="1"/>
</dbReference>
<sequence>MTKFIPGNIKSRAILLLCGTFILAQFVSLLIYEKARDDTILMTEAHDLAERITGIVALAEKMPDANRREILQAAQTQFLSMYPAVRSTSEISCEQSTLAEEMLEDMHAVFSQLKDHQLDICIRQLSSLNMLPASDNNKGLDVIITIQFPDQSQSMFHAELPVKSTLFGDVVLFYILILTAIALLTAWYFIVRLLRPIETLASAAEEIGINIDAPPMQEKGAREIQIAARTFNTMQGRIQRLIHSQTEMLAAISHDLKSALTRLQLRCDLLNDDKEREGLTRVVDDMKQMVNSSIEFIRGNNSTEQYRNTNFTTLLDTLCQDLIDEGLPVIWHNHNNEIVLKCRPVAIRRGIHNIIDNAIKYGQQAQVSLSADDKQVKIRVQDKGNGIEPDKQDYVLMPFSRLDKSRNKKTGGLGLGLSITKNIVLAHGGQLTLQNAEQGGLLVTIVLPLPDQ</sequence>
<feature type="domain" description="HAMP" evidence="17">
    <location>
        <begin position="191"/>
        <end position="243"/>
    </location>
</feature>
<dbReference type="Gene3D" id="1.10.287.130">
    <property type="match status" value="1"/>
</dbReference>
<dbReference type="RefSeq" id="WP_186505982.1">
    <property type="nucleotide sequence ID" value="NZ_JACNEP010000004.1"/>
</dbReference>
<dbReference type="PANTHER" id="PTHR44936">
    <property type="entry name" value="SENSOR PROTEIN CREC"/>
    <property type="match status" value="1"/>
</dbReference>
<name>A0A8J6ITH5_9ALTE</name>
<keyword evidence="12 15" id="KW-1133">Transmembrane helix</keyword>
<dbReference type="AlphaFoldDB" id="A0A8J6ITH5"/>
<feature type="domain" description="Histidine kinase" evidence="16">
    <location>
        <begin position="251"/>
        <end position="451"/>
    </location>
</feature>
<dbReference type="GO" id="GO:0000155">
    <property type="term" value="F:phosphorelay sensor kinase activity"/>
    <property type="evidence" value="ECO:0007669"/>
    <property type="project" value="InterPro"/>
</dbReference>
<dbReference type="PROSITE" id="PS50109">
    <property type="entry name" value="HIS_KIN"/>
    <property type="match status" value="1"/>
</dbReference>
<dbReference type="Pfam" id="PF00672">
    <property type="entry name" value="HAMP"/>
    <property type="match status" value="1"/>
</dbReference>
<evidence type="ECO:0000313" key="19">
    <source>
        <dbReference type="Proteomes" id="UP000601768"/>
    </source>
</evidence>
<accession>A0A8J6ITH5</accession>
<proteinExistence type="predicted"/>
<dbReference type="CDD" id="cd06225">
    <property type="entry name" value="HAMP"/>
    <property type="match status" value="1"/>
</dbReference>
<dbReference type="PRINTS" id="PR00344">
    <property type="entry name" value="BCTRLSENSOR"/>
</dbReference>
<keyword evidence="8 15" id="KW-0812">Transmembrane</keyword>
<evidence type="ECO:0000256" key="2">
    <source>
        <dbReference type="ARBA" id="ARBA00004429"/>
    </source>
</evidence>
<dbReference type="PANTHER" id="PTHR44936:SF5">
    <property type="entry name" value="SENSOR HISTIDINE KINASE ENVZ"/>
    <property type="match status" value="1"/>
</dbReference>
<dbReference type="InterPro" id="IPR036890">
    <property type="entry name" value="HATPase_C_sf"/>
</dbReference>
<dbReference type="InterPro" id="IPR003594">
    <property type="entry name" value="HATPase_dom"/>
</dbReference>
<dbReference type="GO" id="GO:0005524">
    <property type="term" value="F:ATP binding"/>
    <property type="evidence" value="ECO:0007669"/>
    <property type="project" value="UniProtKB-KW"/>
</dbReference>
<dbReference type="EMBL" id="JACNEP010000004">
    <property type="protein sequence ID" value="MBC3765507.1"/>
    <property type="molecule type" value="Genomic_DNA"/>
</dbReference>
<keyword evidence="19" id="KW-1185">Reference proteome</keyword>
<dbReference type="CDD" id="cd00082">
    <property type="entry name" value="HisKA"/>
    <property type="match status" value="1"/>
</dbReference>
<comment type="catalytic activity">
    <reaction evidence="1">
        <text>ATP + protein L-histidine = ADP + protein N-phospho-L-histidine.</text>
        <dbReference type="EC" id="2.7.13.3"/>
    </reaction>
</comment>
<comment type="caution">
    <text evidence="18">The sequence shown here is derived from an EMBL/GenBank/DDBJ whole genome shotgun (WGS) entry which is preliminary data.</text>
</comment>
<evidence type="ECO:0000256" key="15">
    <source>
        <dbReference type="SAM" id="Phobius"/>
    </source>
</evidence>
<evidence type="ECO:0000259" key="16">
    <source>
        <dbReference type="PROSITE" id="PS50109"/>
    </source>
</evidence>
<dbReference type="InterPro" id="IPR036097">
    <property type="entry name" value="HisK_dim/P_sf"/>
</dbReference>
<evidence type="ECO:0000256" key="4">
    <source>
        <dbReference type="ARBA" id="ARBA00022475"/>
    </source>
</evidence>
<protein>
    <recommendedName>
        <fullName evidence="3">histidine kinase</fullName>
        <ecNumber evidence="3">2.7.13.3</ecNumber>
    </recommendedName>
</protein>
<feature type="transmembrane region" description="Helical" evidence="15">
    <location>
        <begin position="12"/>
        <end position="32"/>
    </location>
</feature>
<dbReference type="Proteomes" id="UP000601768">
    <property type="component" value="Unassembled WGS sequence"/>
</dbReference>
<dbReference type="InterPro" id="IPR003660">
    <property type="entry name" value="HAMP_dom"/>
</dbReference>
<keyword evidence="6" id="KW-0597">Phosphoprotein</keyword>
<evidence type="ECO:0000256" key="10">
    <source>
        <dbReference type="ARBA" id="ARBA00022777"/>
    </source>
</evidence>
<evidence type="ECO:0000256" key="1">
    <source>
        <dbReference type="ARBA" id="ARBA00000085"/>
    </source>
</evidence>
<dbReference type="InterPro" id="IPR003661">
    <property type="entry name" value="HisK_dim/P_dom"/>
</dbReference>
<evidence type="ECO:0000259" key="17">
    <source>
        <dbReference type="PROSITE" id="PS50885"/>
    </source>
</evidence>
<reference evidence="18" key="2">
    <citation type="submission" date="2020-08" db="EMBL/GenBank/DDBJ databases">
        <authorList>
            <person name="Lai Q."/>
        </authorList>
    </citation>
    <scope>NUCLEOTIDE SEQUENCE</scope>
    <source>
        <strain evidence="18">S27-2</strain>
    </source>
</reference>
<keyword evidence="14 15" id="KW-0472">Membrane</keyword>
<dbReference type="GO" id="GO:0005886">
    <property type="term" value="C:plasma membrane"/>
    <property type="evidence" value="ECO:0007669"/>
    <property type="project" value="UniProtKB-SubCell"/>
</dbReference>
<keyword evidence="5" id="KW-0997">Cell inner membrane</keyword>
<dbReference type="SMART" id="SM00304">
    <property type="entry name" value="HAMP"/>
    <property type="match status" value="1"/>
</dbReference>
<reference evidence="18" key="1">
    <citation type="journal article" date="2018" name="Int. J. Syst. Evol. Microbiol.">
        <title>Neptunicella marina gen. nov., sp. nov., isolated from surface seawater.</title>
        <authorList>
            <person name="Liu X."/>
            <person name="Lai Q."/>
            <person name="Du Y."/>
            <person name="Zhang X."/>
            <person name="Liu Z."/>
            <person name="Sun F."/>
            <person name="Shao Z."/>
        </authorList>
    </citation>
    <scope>NUCLEOTIDE SEQUENCE</scope>
    <source>
        <strain evidence="18">S27-2</strain>
    </source>
</reference>
<evidence type="ECO:0000313" key="18">
    <source>
        <dbReference type="EMBL" id="MBC3765507.1"/>
    </source>
</evidence>
<dbReference type="InterPro" id="IPR005467">
    <property type="entry name" value="His_kinase_dom"/>
</dbReference>
<feature type="transmembrane region" description="Helical" evidence="15">
    <location>
        <begin position="171"/>
        <end position="190"/>
    </location>
</feature>
<evidence type="ECO:0000256" key="9">
    <source>
        <dbReference type="ARBA" id="ARBA00022741"/>
    </source>
</evidence>
<organism evidence="18 19">
    <name type="scientific">Neptunicella marina</name>
    <dbReference type="NCBI Taxonomy" id="2125989"/>
    <lineage>
        <taxon>Bacteria</taxon>
        <taxon>Pseudomonadati</taxon>
        <taxon>Pseudomonadota</taxon>
        <taxon>Gammaproteobacteria</taxon>
        <taxon>Alteromonadales</taxon>
        <taxon>Alteromonadaceae</taxon>
        <taxon>Neptunicella</taxon>
    </lineage>
</organism>
<evidence type="ECO:0000256" key="14">
    <source>
        <dbReference type="ARBA" id="ARBA00023136"/>
    </source>
</evidence>
<dbReference type="SUPFAM" id="SSF55874">
    <property type="entry name" value="ATPase domain of HSP90 chaperone/DNA topoisomerase II/histidine kinase"/>
    <property type="match status" value="1"/>
</dbReference>
<keyword evidence="4" id="KW-1003">Cell membrane</keyword>
<evidence type="ECO:0000256" key="8">
    <source>
        <dbReference type="ARBA" id="ARBA00022692"/>
    </source>
</evidence>